<sequence length="191" mass="21166">MGELPIKSIILCIWSIPFHLLNFIFVGCAPSGLLDLSSCLPGQPRMFLSAAHLRGAADELRQSIDGIGGDKAAENGDDNDADYTNLGFFDIEPLTGAAVRVQQQFQMNLGMLRGKFRMTRNMRNFVMPMLRMNQIAVVDPFTKEQLLIPMNALHFSHIFAIVLISLGTFLTIISIGLAAFFSVKRNGKYVK</sequence>
<organism evidence="8 9">
    <name type="scientific">Heterodera trifolii</name>
    <dbReference type="NCBI Taxonomy" id="157864"/>
    <lineage>
        <taxon>Eukaryota</taxon>
        <taxon>Metazoa</taxon>
        <taxon>Ecdysozoa</taxon>
        <taxon>Nematoda</taxon>
        <taxon>Chromadorea</taxon>
        <taxon>Rhabditida</taxon>
        <taxon>Tylenchina</taxon>
        <taxon>Tylenchomorpha</taxon>
        <taxon>Tylenchoidea</taxon>
        <taxon>Heteroderidae</taxon>
        <taxon>Heteroderinae</taxon>
        <taxon>Heterodera</taxon>
    </lineage>
</organism>
<proteinExistence type="inferred from homology"/>
<feature type="transmembrane region" description="Helical" evidence="7">
    <location>
        <begin position="6"/>
        <end position="28"/>
    </location>
</feature>
<evidence type="ECO:0000313" key="8">
    <source>
        <dbReference type="EMBL" id="KAL3081327.1"/>
    </source>
</evidence>
<evidence type="ECO:0000256" key="4">
    <source>
        <dbReference type="ARBA" id="ARBA00022989"/>
    </source>
</evidence>
<evidence type="ECO:0000313" key="9">
    <source>
        <dbReference type="Proteomes" id="UP001620626"/>
    </source>
</evidence>
<dbReference type="Pfam" id="PF01130">
    <property type="entry name" value="CD36"/>
    <property type="match status" value="1"/>
</dbReference>
<dbReference type="PANTHER" id="PTHR11923">
    <property type="entry name" value="SCAVENGER RECEPTOR CLASS B TYPE-1 SR-B1"/>
    <property type="match status" value="1"/>
</dbReference>
<dbReference type="GO" id="GO:0016020">
    <property type="term" value="C:membrane"/>
    <property type="evidence" value="ECO:0007669"/>
    <property type="project" value="UniProtKB-SubCell"/>
</dbReference>
<comment type="caution">
    <text evidence="8">The sequence shown here is derived from an EMBL/GenBank/DDBJ whole genome shotgun (WGS) entry which is preliminary data.</text>
</comment>
<dbReference type="PANTHER" id="PTHR11923:SF51">
    <property type="entry name" value="LYSOSOME MEMBRANE PROTEIN 2"/>
    <property type="match status" value="1"/>
</dbReference>
<dbReference type="Proteomes" id="UP001620626">
    <property type="component" value="Unassembled WGS sequence"/>
</dbReference>
<evidence type="ECO:0000256" key="6">
    <source>
        <dbReference type="ARBA" id="ARBA00023180"/>
    </source>
</evidence>
<evidence type="ECO:0000256" key="3">
    <source>
        <dbReference type="ARBA" id="ARBA00022692"/>
    </source>
</evidence>
<name>A0ABD2IQC7_9BILA</name>
<evidence type="ECO:0000256" key="7">
    <source>
        <dbReference type="SAM" id="Phobius"/>
    </source>
</evidence>
<evidence type="ECO:0000256" key="1">
    <source>
        <dbReference type="ARBA" id="ARBA00004370"/>
    </source>
</evidence>
<keyword evidence="9" id="KW-1185">Reference proteome</keyword>
<accession>A0ABD2IQC7</accession>
<keyword evidence="3 7" id="KW-0812">Transmembrane</keyword>
<comment type="subcellular location">
    <subcellularLocation>
        <location evidence="1">Membrane</location>
    </subcellularLocation>
</comment>
<dbReference type="InterPro" id="IPR002159">
    <property type="entry name" value="CD36_fam"/>
</dbReference>
<keyword evidence="5 7" id="KW-0472">Membrane</keyword>
<dbReference type="EMBL" id="JBICBT010001137">
    <property type="protein sequence ID" value="KAL3081327.1"/>
    <property type="molecule type" value="Genomic_DNA"/>
</dbReference>
<keyword evidence="4 7" id="KW-1133">Transmembrane helix</keyword>
<evidence type="ECO:0000256" key="5">
    <source>
        <dbReference type="ARBA" id="ARBA00023136"/>
    </source>
</evidence>
<feature type="transmembrane region" description="Helical" evidence="7">
    <location>
        <begin position="158"/>
        <end position="181"/>
    </location>
</feature>
<keyword evidence="6" id="KW-0325">Glycoprotein</keyword>
<comment type="similarity">
    <text evidence="2">Belongs to the CD36 family.</text>
</comment>
<gene>
    <name evidence="8" type="ORF">niasHT_039804</name>
</gene>
<dbReference type="PROSITE" id="PS51257">
    <property type="entry name" value="PROKAR_LIPOPROTEIN"/>
    <property type="match status" value="1"/>
</dbReference>
<protein>
    <submittedName>
        <fullName evidence="8">Uncharacterized protein</fullName>
    </submittedName>
</protein>
<reference evidence="8 9" key="1">
    <citation type="submission" date="2024-10" db="EMBL/GenBank/DDBJ databases">
        <authorList>
            <person name="Kim D."/>
        </authorList>
    </citation>
    <scope>NUCLEOTIDE SEQUENCE [LARGE SCALE GENOMIC DNA]</scope>
    <source>
        <strain evidence="8">BH-2024</strain>
    </source>
</reference>
<evidence type="ECO:0000256" key="2">
    <source>
        <dbReference type="ARBA" id="ARBA00010532"/>
    </source>
</evidence>
<dbReference type="AlphaFoldDB" id="A0ABD2IQC7"/>